<dbReference type="InterPro" id="IPR001647">
    <property type="entry name" value="HTH_TetR"/>
</dbReference>
<dbReference type="PANTHER" id="PTHR30055:SF148">
    <property type="entry name" value="TETR-FAMILY TRANSCRIPTIONAL REGULATOR"/>
    <property type="match status" value="1"/>
</dbReference>
<dbReference type="PRINTS" id="PR00455">
    <property type="entry name" value="HTHTETR"/>
</dbReference>
<sequence>MTRTRNPELTRVTLLDAAATVLKDLGAGLSLDAVAKEAGVSKGGLLHHFPSREALLNALALRLLEQFRARVAAALEAELTAHGPQPGAWARAYIAASFDPRAEEEAIYAVMQTLAVQADVLAAWQATETELMAAAETDGLPLGRAHAIRLACDGLCLSHAPAAYFDAVREELIRWTR</sequence>
<evidence type="ECO:0000259" key="3">
    <source>
        <dbReference type="PROSITE" id="PS50977"/>
    </source>
</evidence>
<dbReference type="RefSeq" id="WP_064014179.1">
    <property type="nucleotide sequence ID" value="NZ_CP011387.1"/>
</dbReference>
<dbReference type="Pfam" id="PF17937">
    <property type="entry name" value="TetR_C_28"/>
    <property type="match status" value="1"/>
</dbReference>
<evidence type="ECO:0000256" key="2">
    <source>
        <dbReference type="PROSITE-ProRule" id="PRU00335"/>
    </source>
</evidence>
<dbReference type="GO" id="GO:0003700">
    <property type="term" value="F:DNA-binding transcription factor activity"/>
    <property type="evidence" value="ECO:0007669"/>
    <property type="project" value="TreeGrafter"/>
</dbReference>
<dbReference type="EMBL" id="CP011387">
    <property type="protein sequence ID" value="ANE43124.1"/>
    <property type="molecule type" value="Genomic_DNA"/>
</dbReference>
<name>A0A172T847_9DEIO</name>
<dbReference type="SUPFAM" id="SSF46689">
    <property type="entry name" value="Homeodomain-like"/>
    <property type="match status" value="1"/>
</dbReference>
<evidence type="ECO:0000313" key="5">
    <source>
        <dbReference type="Proteomes" id="UP000077363"/>
    </source>
</evidence>
<accession>A0A172T847</accession>
<dbReference type="GO" id="GO:0000976">
    <property type="term" value="F:transcription cis-regulatory region binding"/>
    <property type="evidence" value="ECO:0007669"/>
    <property type="project" value="TreeGrafter"/>
</dbReference>
<dbReference type="Gene3D" id="1.10.357.10">
    <property type="entry name" value="Tetracycline Repressor, domain 2"/>
    <property type="match status" value="1"/>
</dbReference>
<dbReference type="InterPro" id="IPR050109">
    <property type="entry name" value="HTH-type_TetR-like_transc_reg"/>
</dbReference>
<dbReference type="PATRIC" id="fig|1182568.3.peg.907"/>
<feature type="domain" description="HTH tetR-type" evidence="3">
    <location>
        <begin position="8"/>
        <end position="67"/>
    </location>
</feature>
<keyword evidence="1 2" id="KW-0238">DNA-binding</keyword>
<dbReference type="KEGG" id="dpu:SU48_04355"/>
<feature type="DNA-binding region" description="H-T-H motif" evidence="2">
    <location>
        <begin position="30"/>
        <end position="49"/>
    </location>
</feature>
<dbReference type="STRING" id="1182568.SU48_04355"/>
<dbReference type="PANTHER" id="PTHR30055">
    <property type="entry name" value="HTH-TYPE TRANSCRIPTIONAL REGULATOR RUTR"/>
    <property type="match status" value="1"/>
</dbReference>
<dbReference type="AlphaFoldDB" id="A0A172T847"/>
<evidence type="ECO:0000256" key="1">
    <source>
        <dbReference type="ARBA" id="ARBA00023125"/>
    </source>
</evidence>
<dbReference type="Pfam" id="PF00440">
    <property type="entry name" value="TetR_N"/>
    <property type="match status" value="1"/>
</dbReference>
<evidence type="ECO:0000313" key="4">
    <source>
        <dbReference type="EMBL" id="ANE43124.1"/>
    </source>
</evidence>
<dbReference type="OrthoDB" id="9806334at2"/>
<organism evidence="4 5">
    <name type="scientific">Deinococcus puniceus</name>
    <dbReference type="NCBI Taxonomy" id="1182568"/>
    <lineage>
        <taxon>Bacteria</taxon>
        <taxon>Thermotogati</taxon>
        <taxon>Deinococcota</taxon>
        <taxon>Deinococci</taxon>
        <taxon>Deinococcales</taxon>
        <taxon>Deinococcaceae</taxon>
        <taxon>Deinococcus</taxon>
    </lineage>
</organism>
<keyword evidence="5" id="KW-1185">Reference proteome</keyword>
<reference evidence="4 5" key="1">
    <citation type="submission" date="2015-01" db="EMBL/GenBank/DDBJ databases">
        <title>Deinococcus puniceus/DY1/ whole genome sequencing.</title>
        <authorList>
            <person name="Kim M.K."/>
            <person name="Srinivasan S."/>
            <person name="Lee J.-J."/>
        </authorList>
    </citation>
    <scope>NUCLEOTIDE SEQUENCE [LARGE SCALE GENOMIC DNA]</scope>
    <source>
        <strain evidence="4 5">DY1</strain>
    </source>
</reference>
<protein>
    <submittedName>
        <fullName evidence="4">TetR family transcriptional regulator</fullName>
    </submittedName>
</protein>
<gene>
    <name evidence="4" type="ORF">SU48_04355</name>
</gene>
<dbReference type="InterPro" id="IPR041479">
    <property type="entry name" value="TetR_CgmR_C"/>
</dbReference>
<dbReference type="Proteomes" id="UP000077363">
    <property type="component" value="Chromosome"/>
</dbReference>
<proteinExistence type="predicted"/>
<dbReference type="PROSITE" id="PS50977">
    <property type="entry name" value="HTH_TETR_2"/>
    <property type="match status" value="1"/>
</dbReference>
<dbReference type="InterPro" id="IPR009057">
    <property type="entry name" value="Homeodomain-like_sf"/>
</dbReference>